<protein>
    <recommendedName>
        <fullName evidence="5">Flagellar hook-associated protein 2</fullName>
        <shortName evidence="5">HAP2</shortName>
    </recommendedName>
    <alternativeName>
        <fullName evidence="5">Flagellar cap protein</fullName>
    </alternativeName>
</protein>
<evidence type="ECO:0000313" key="9">
    <source>
        <dbReference type="Proteomes" id="UP000587991"/>
    </source>
</evidence>
<comment type="similarity">
    <text evidence="1 5">Belongs to the FliD family.</text>
</comment>
<evidence type="ECO:0000256" key="1">
    <source>
        <dbReference type="ARBA" id="ARBA00009764"/>
    </source>
</evidence>
<evidence type="ECO:0000259" key="7">
    <source>
        <dbReference type="Pfam" id="PF07195"/>
    </source>
</evidence>
<dbReference type="GO" id="GO:0005576">
    <property type="term" value="C:extracellular region"/>
    <property type="evidence" value="ECO:0007669"/>
    <property type="project" value="UniProtKB-SubCell"/>
</dbReference>
<evidence type="ECO:0000256" key="5">
    <source>
        <dbReference type="RuleBase" id="RU362066"/>
    </source>
</evidence>
<accession>A0A847SB73</accession>
<dbReference type="Pfam" id="PF07196">
    <property type="entry name" value="Flagellin_IN"/>
    <property type="match status" value="1"/>
</dbReference>
<dbReference type="InterPro" id="IPR010809">
    <property type="entry name" value="FliD_C"/>
</dbReference>
<keyword evidence="8" id="KW-0969">Cilium</keyword>
<evidence type="ECO:0000256" key="3">
    <source>
        <dbReference type="ARBA" id="ARBA00023054"/>
    </source>
</evidence>
<proteinExistence type="inferred from homology"/>
<dbReference type="GO" id="GO:0071973">
    <property type="term" value="P:bacterial-type flagellum-dependent cell motility"/>
    <property type="evidence" value="ECO:0007669"/>
    <property type="project" value="TreeGrafter"/>
</dbReference>
<gene>
    <name evidence="8" type="primary">fliD</name>
    <name evidence="8" type="ORF">HF682_05400</name>
</gene>
<dbReference type="EMBL" id="JABAIM010000001">
    <property type="protein sequence ID" value="NLR74589.1"/>
    <property type="molecule type" value="Genomic_DNA"/>
</dbReference>
<dbReference type="Proteomes" id="UP000587991">
    <property type="component" value="Unassembled WGS sequence"/>
</dbReference>
<dbReference type="InterPro" id="IPR010810">
    <property type="entry name" value="Flagellin_hook_IN_motif"/>
</dbReference>
<comment type="caution">
    <text evidence="8">The sequence shown here is derived from an EMBL/GenBank/DDBJ whole genome shotgun (WGS) entry which is preliminary data.</text>
</comment>
<keyword evidence="8" id="KW-0966">Cell projection</keyword>
<keyword evidence="8" id="KW-0282">Flagellum</keyword>
<sequence length="445" mass="46636">MGITSSGSVLDVNGLVNQLMTLERQPISALNSKKTAYNGKISALGSIKNDLAALQTALGNLRNADSLALSKAGSSDTNVATATSNGSASVGNYSLAVSKLAQSNKLITKAADGYASKTSAIADTAGTLSLSSNGNTFSVTLASDSSLEQIRDAINSNSSNTSIVASIINDGSNYRLTLAAKDTGASSAITVSKTAGGAALDKFTTVSAGFDTVQAAQNAEFKVDGISFTRTKNSFDDVIDGVTLTLKSADVTTPKTSNISVTRDLEGVKAKVAAFVDSYNKLVTSSSDLRKKGGALEADNTVLTMQQQLLGEFNVKANISGNSYNYLSQIGISFQKDGKLALDAKTFEKAVNENPNAVQQLFSDSSQGFAVRLYEKARGMQAVGGLLSTRSEGLSTLVKDTQKQIDRIEDRLESVKKRYTAQFSSLDAGLARIQQVSAFLAQQLR</sequence>
<dbReference type="InterPro" id="IPR040026">
    <property type="entry name" value="FliD"/>
</dbReference>
<dbReference type="GO" id="GO:0009424">
    <property type="term" value="C:bacterial-type flagellum hook"/>
    <property type="evidence" value="ECO:0007669"/>
    <property type="project" value="UniProtKB-UniRule"/>
</dbReference>
<dbReference type="GO" id="GO:0007155">
    <property type="term" value="P:cell adhesion"/>
    <property type="evidence" value="ECO:0007669"/>
    <property type="project" value="InterPro"/>
</dbReference>
<feature type="domain" description="Flagellar hook-associated protein 2 C-terminal" evidence="7">
    <location>
        <begin position="216"/>
        <end position="434"/>
    </location>
</feature>
<evidence type="ECO:0000259" key="6">
    <source>
        <dbReference type="Pfam" id="PF02465"/>
    </source>
</evidence>
<comment type="subcellular location">
    <subcellularLocation>
        <location evidence="5">Secreted</location>
    </subcellularLocation>
    <subcellularLocation>
        <location evidence="5">Bacterial flagellum</location>
    </subcellularLocation>
</comment>
<evidence type="ECO:0000256" key="2">
    <source>
        <dbReference type="ARBA" id="ARBA00011255"/>
    </source>
</evidence>
<evidence type="ECO:0000313" key="8">
    <source>
        <dbReference type="EMBL" id="NLR74589.1"/>
    </source>
</evidence>
<dbReference type="InterPro" id="IPR003481">
    <property type="entry name" value="FliD_N"/>
</dbReference>
<dbReference type="PANTHER" id="PTHR30288">
    <property type="entry name" value="FLAGELLAR CAP/ASSEMBLY PROTEIN FLID"/>
    <property type="match status" value="1"/>
</dbReference>
<keyword evidence="4 5" id="KW-0975">Bacterial flagellum</keyword>
<dbReference type="GO" id="GO:0009421">
    <property type="term" value="C:bacterial-type flagellum filament cap"/>
    <property type="evidence" value="ECO:0007669"/>
    <property type="project" value="InterPro"/>
</dbReference>
<name>A0A847SB73_9NEIS</name>
<keyword evidence="5" id="KW-0964">Secreted</keyword>
<dbReference type="AlphaFoldDB" id="A0A847SB73"/>
<dbReference type="Pfam" id="PF07195">
    <property type="entry name" value="FliD_C"/>
    <property type="match status" value="1"/>
</dbReference>
<comment type="function">
    <text evidence="5">Required for morphogenesis and for the elongation of the flagellar filament by facilitating polymerization of the flagellin monomers at the tip of growing filament. Forms a capping structure, which prevents flagellin subunits (transported through the central channel of the flagellum) from leaking out without polymerization at the distal end.</text>
</comment>
<dbReference type="RefSeq" id="WP_168876196.1">
    <property type="nucleotide sequence ID" value="NZ_JABAIM010000001.1"/>
</dbReference>
<evidence type="ECO:0000256" key="4">
    <source>
        <dbReference type="ARBA" id="ARBA00023143"/>
    </source>
</evidence>
<dbReference type="PANTHER" id="PTHR30288:SF0">
    <property type="entry name" value="FLAGELLAR HOOK-ASSOCIATED PROTEIN 2"/>
    <property type="match status" value="1"/>
</dbReference>
<keyword evidence="3" id="KW-0175">Coiled coil</keyword>
<reference evidence="8 9" key="1">
    <citation type="submission" date="2020-04" db="EMBL/GenBank/DDBJ databases">
        <title>Draft genome of Leeia sp. IMCC25680.</title>
        <authorList>
            <person name="Song J."/>
            <person name="Cho J.-C."/>
        </authorList>
    </citation>
    <scope>NUCLEOTIDE SEQUENCE [LARGE SCALE GENOMIC DNA]</scope>
    <source>
        <strain evidence="8 9">IMCC25680</strain>
    </source>
</reference>
<organism evidence="8 9">
    <name type="scientific">Leeia aquatica</name>
    <dbReference type="NCBI Taxonomy" id="2725557"/>
    <lineage>
        <taxon>Bacteria</taxon>
        <taxon>Pseudomonadati</taxon>
        <taxon>Pseudomonadota</taxon>
        <taxon>Betaproteobacteria</taxon>
        <taxon>Neisseriales</taxon>
        <taxon>Leeiaceae</taxon>
        <taxon>Leeia</taxon>
    </lineage>
</organism>
<keyword evidence="9" id="KW-1185">Reference proteome</keyword>
<comment type="subunit">
    <text evidence="2 5">Homopentamer.</text>
</comment>
<feature type="domain" description="Flagellar hook-associated protein 2 N-terminal" evidence="6">
    <location>
        <begin position="8"/>
        <end position="103"/>
    </location>
</feature>
<dbReference type="Pfam" id="PF02465">
    <property type="entry name" value="FliD_N"/>
    <property type="match status" value="1"/>
</dbReference>